<dbReference type="Pfam" id="PF01467">
    <property type="entry name" value="CTP_transf_like"/>
    <property type="match status" value="1"/>
</dbReference>
<evidence type="ECO:0000256" key="1">
    <source>
        <dbReference type="ARBA" id="ARBA00005189"/>
    </source>
</evidence>
<dbReference type="EC" id="2.7.7.15" evidence="11"/>
<evidence type="ECO:0000259" key="14">
    <source>
        <dbReference type="Pfam" id="PF01467"/>
    </source>
</evidence>
<reference key="1">
    <citation type="journal article" date="2007" name="Nature">
        <title>The medaka draft genome and insights into vertebrate genome evolution.</title>
        <authorList>
            <person name="Kasahara M."/>
            <person name="Naruse K."/>
            <person name="Sasaki S."/>
            <person name="Nakatani Y."/>
            <person name="Qu W."/>
            <person name="Ahsan B."/>
            <person name="Yamada T."/>
            <person name="Nagayasu Y."/>
            <person name="Doi K."/>
            <person name="Kasai Y."/>
            <person name="Jindo T."/>
            <person name="Kobayashi D."/>
            <person name="Shimada A."/>
            <person name="Toyoda A."/>
            <person name="Kuroki Y."/>
            <person name="Fujiyama A."/>
            <person name="Sasaki T."/>
            <person name="Shimizu A."/>
            <person name="Asakawa S."/>
            <person name="Shimizu N."/>
            <person name="Hashimoto S."/>
            <person name="Yang J."/>
            <person name="Lee Y."/>
            <person name="Matsushima K."/>
            <person name="Sugano S."/>
            <person name="Sakaizumi M."/>
            <person name="Narita T."/>
            <person name="Ohishi K."/>
            <person name="Haga S."/>
            <person name="Ohta F."/>
            <person name="Nomoto H."/>
            <person name="Nogata K."/>
            <person name="Morishita T."/>
            <person name="Endo T."/>
            <person name="Shin-I T."/>
            <person name="Takeda H."/>
            <person name="Morishita S."/>
            <person name="Kohara Y."/>
        </authorList>
    </citation>
    <scope>NUCLEOTIDE SEQUENCE [LARGE SCALE GENOMIC DNA]</scope>
    <source>
        <strain>Hd-rR</strain>
    </source>
</reference>
<evidence type="ECO:0000256" key="13">
    <source>
        <dbReference type="SAM" id="MobiDB-lite"/>
    </source>
</evidence>
<keyword evidence="3" id="KW-0444">Lipid biosynthesis</keyword>
<keyword evidence="5" id="KW-0548">Nucleotidyltransferase</keyword>
<comment type="function">
    <text evidence="9">Catalyzes the key rate-limiting step in the CDP-choline pathway for phosphatidylcholine biosynthesis.</text>
</comment>
<dbReference type="GO" id="GO:0004105">
    <property type="term" value="F:choline-phosphate cytidylyltransferase activity"/>
    <property type="evidence" value="ECO:0007669"/>
    <property type="project" value="UniProtKB-EC"/>
</dbReference>
<reference evidence="15 16" key="2">
    <citation type="submission" date="2017-04" db="EMBL/GenBank/DDBJ databases">
        <title>CpG methylation of centromeres and impact of large insertions on vertebrate speciation.</title>
        <authorList>
            <person name="Ichikawa K."/>
            <person name="Yoshimura J."/>
            <person name="Morishita S."/>
        </authorList>
    </citation>
    <scope>NUCLEOTIDE SEQUENCE</scope>
    <source>
        <strain evidence="15 16">HNI</strain>
    </source>
</reference>
<reference evidence="15" key="3">
    <citation type="submission" date="2025-08" db="UniProtKB">
        <authorList>
            <consortium name="Ensembl"/>
        </authorList>
    </citation>
    <scope>IDENTIFICATION</scope>
    <source>
        <strain evidence="15">HNI</strain>
    </source>
</reference>
<dbReference type="Ensembl" id="ENSORLT00020005040.1">
    <property type="protein sequence ID" value="ENSORLP00020025198.1"/>
    <property type="gene ID" value="ENSORLG00020007001.1"/>
</dbReference>
<feature type="compositionally biased region" description="Polar residues" evidence="13">
    <location>
        <begin position="316"/>
        <end position="338"/>
    </location>
</feature>
<dbReference type="InterPro" id="IPR014729">
    <property type="entry name" value="Rossmann-like_a/b/a_fold"/>
</dbReference>
<evidence type="ECO:0000256" key="4">
    <source>
        <dbReference type="ARBA" id="ARBA00022679"/>
    </source>
</evidence>
<dbReference type="InterPro" id="IPR041723">
    <property type="entry name" value="CCT"/>
</dbReference>
<evidence type="ECO:0000256" key="12">
    <source>
        <dbReference type="ARBA" id="ARBA00048285"/>
    </source>
</evidence>
<dbReference type="FunFam" id="3.40.50.620:FF:000016">
    <property type="entry name" value="Putative choline-phosphate cytidylyltransferase B"/>
    <property type="match status" value="1"/>
</dbReference>
<protein>
    <recommendedName>
        <fullName evidence="11">choline-phosphate cytidylyltransferase</fullName>
        <ecNumber evidence="11">2.7.7.15</ecNumber>
    </recommendedName>
</protein>
<accession>A0A3P9LWT3</accession>
<dbReference type="InterPro" id="IPR045049">
    <property type="entry name" value="Pcy1-like"/>
</dbReference>
<feature type="compositionally biased region" description="Polar residues" evidence="13">
    <location>
        <begin position="9"/>
        <end position="19"/>
    </location>
</feature>
<comment type="pathway">
    <text evidence="1">Lipid metabolism.</text>
</comment>
<evidence type="ECO:0000256" key="3">
    <source>
        <dbReference type="ARBA" id="ARBA00022516"/>
    </source>
</evidence>
<evidence type="ECO:0000313" key="16">
    <source>
        <dbReference type="Proteomes" id="UP000265180"/>
    </source>
</evidence>
<keyword evidence="7" id="KW-0594">Phospholipid biosynthesis</keyword>
<dbReference type="CDD" id="cd02174">
    <property type="entry name" value="CCT"/>
    <property type="match status" value="1"/>
</dbReference>
<comment type="catalytic activity">
    <reaction evidence="12">
        <text>phosphocholine + CTP + H(+) = CDP-choline + diphosphate</text>
        <dbReference type="Rhea" id="RHEA:18997"/>
        <dbReference type="ChEBI" id="CHEBI:15378"/>
        <dbReference type="ChEBI" id="CHEBI:33019"/>
        <dbReference type="ChEBI" id="CHEBI:37563"/>
        <dbReference type="ChEBI" id="CHEBI:58779"/>
        <dbReference type="ChEBI" id="CHEBI:295975"/>
        <dbReference type="EC" id="2.7.7.15"/>
    </reaction>
    <physiologicalReaction direction="left-to-right" evidence="12">
        <dbReference type="Rhea" id="RHEA:18998"/>
    </physiologicalReaction>
</comment>
<reference evidence="15" key="4">
    <citation type="submission" date="2025-09" db="UniProtKB">
        <authorList>
            <consortium name="Ensembl"/>
        </authorList>
    </citation>
    <scope>IDENTIFICATION</scope>
    <source>
        <strain evidence="15">HNI</strain>
    </source>
</reference>
<comment type="similarity">
    <text evidence="2">Belongs to the cytidylyltransferase family.</text>
</comment>
<dbReference type="SUPFAM" id="SSF52374">
    <property type="entry name" value="Nucleotidylyl transferase"/>
    <property type="match status" value="1"/>
</dbReference>
<evidence type="ECO:0000256" key="6">
    <source>
        <dbReference type="ARBA" id="ARBA00023098"/>
    </source>
</evidence>
<evidence type="ECO:0000256" key="11">
    <source>
        <dbReference type="ARBA" id="ARBA00026101"/>
    </source>
</evidence>
<keyword evidence="8" id="KW-1208">Phospholipid metabolism</keyword>
<keyword evidence="6" id="KW-0443">Lipid metabolism</keyword>
<feature type="domain" description="Cytidyltransferase-like" evidence="14">
    <location>
        <begin position="68"/>
        <end position="196"/>
    </location>
</feature>
<evidence type="ECO:0000256" key="9">
    <source>
        <dbReference type="ARBA" id="ARBA00025501"/>
    </source>
</evidence>
<feature type="region of interest" description="Disordered" evidence="13">
    <location>
        <begin position="1"/>
        <end position="29"/>
    </location>
</feature>
<dbReference type="Gene3D" id="3.40.50.620">
    <property type="entry name" value="HUPs"/>
    <property type="match status" value="2"/>
</dbReference>
<evidence type="ECO:0000256" key="10">
    <source>
        <dbReference type="ARBA" id="ARBA00025706"/>
    </source>
</evidence>
<evidence type="ECO:0000256" key="2">
    <source>
        <dbReference type="ARBA" id="ARBA00010101"/>
    </source>
</evidence>
<dbReference type="PANTHER" id="PTHR10739">
    <property type="entry name" value="CYTIDYLYLTRANSFERASE"/>
    <property type="match status" value="1"/>
</dbReference>
<dbReference type="Proteomes" id="UP000265180">
    <property type="component" value="Chromosome 14"/>
</dbReference>
<evidence type="ECO:0000256" key="5">
    <source>
        <dbReference type="ARBA" id="ARBA00022695"/>
    </source>
</evidence>
<evidence type="ECO:0000256" key="7">
    <source>
        <dbReference type="ARBA" id="ARBA00023209"/>
    </source>
</evidence>
<dbReference type="AlphaFoldDB" id="A0A3P9LWT3"/>
<feature type="region of interest" description="Disordered" evidence="13">
    <location>
        <begin position="301"/>
        <end position="359"/>
    </location>
</feature>
<dbReference type="InterPro" id="IPR004821">
    <property type="entry name" value="Cyt_trans-like"/>
</dbReference>
<evidence type="ECO:0000313" key="15">
    <source>
        <dbReference type="Ensembl" id="ENSORLP00020025198.1"/>
    </source>
</evidence>
<evidence type="ECO:0000256" key="8">
    <source>
        <dbReference type="ARBA" id="ARBA00023264"/>
    </source>
</evidence>
<comment type="pathway">
    <text evidence="10">Phospholipid metabolism; phosphatidylcholine biosynthesis; phosphatidylcholine from phosphocholine: step 1/2.</text>
</comment>
<dbReference type="NCBIfam" id="TIGR00125">
    <property type="entry name" value="cyt_tran_rel"/>
    <property type="match status" value="1"/>
</dbReference>
<name>A0A3P9LWT3_ORYLA</name>
<sequence length="359" mass="41074">MARRRRSRGNNAQQLQNAPNRRGHTQRALREPAVYAKPTGFESEVPHEKLTITQARKGTPANRPVRVYADGIFDLFHSGHARALMQAKNVFPNTHLIVGVCSDELTHKLKGYTVMTEDERYDALRHCRYVDEVVRDAPWTLTPEFLKKHKIDFVAHDDIPYTSAGSEDVYKHIKEAGMFVATERTEGISTSDLITRIVRDYDIYVRRNLQRGYTARELNVGFIKENTYRLQNQVDKMKETVRTVEEKSKHFVNRVEEKSQDLIHKWEEKSREFIGNFLELFGPDGAWHVIQERSGRMLQALSPYSSPRGSPSSSPTRANSTPPDSPTSTAFRPSSPTSAHRKRSRSSPKVSSTDKRPVQ</sequence>
<dbReference type="PANTHER" id="PTHR10739:SF27">
    <property type="entry name" value="CHOLINE-PHOSPHATE CYTIDYLYLTRANSFERASE"/>
    <property type="match status" value="1"/>
</dbReference>
<proteinExistence type="inferred from homology"/>
<keyword evidence="4" id="KW-0808">Transferase</keyword>
<feature type="compositionally biased region" description="Low complexity" evidence="13">
    <location>
        <begin position="302"/>
        <end position="315"/>
    </location>
</feature>
<dbReference type="UniPathway" id="UPA00753">
    <property type="reaction ID" value="UER00739"/>
</dbReference>
<organism evidence="15 16">
    <name type="scientific">Oryzias latipes</name>
    <name type="common">Japanese rice fish</name>
    <name type="synonym">Japanese killifish</name>
    <dbReference type="NCBI Taxonomy" id="8090"/>
    <lineage>
        <taxon>Eukaryota</taxon>
        <taxon>Metazoa</taxon>
        <taxon>Chordata</taxon>
        <taxon>Craniata</taxon>
        <taxon>Vertebrata</taxon>
        <taxon>Euteleostomi</taxon>
        <taxon>Actinopterygii</taxon>
        <taxon>Neopterygii</taxon>
        <taxon>Teleostei</taxon>
        <taxon>Neoteleostei</taxon>
        <taxon>Acanthomorphata</taxon>
        <taxon>Ovalentaria</taxon>
        <taxon>Atherinomorphae</taxon>
        <taxon>Beloniformes</taxon>
        <taxon>Adrianichthyidae</taxon>
        <taxon>Oryziinae</taxon>
        <taxon>Oryzias</taxon>
    </lineage>
</organism>